<dbReference type="PANTHER" id="PTHR21404:SF3">
    <property type="entry name" value="SMALL RNA 2'-O-METHYLTRANSFERASE"/>
    <property type="match status" value="1"/>
</dbReference>
<evidence type="ECO:0000256" key="8">
    <source>
        <dbReference type="ARBA" id="ARBA00022842"/>
    </source>
</evidence>
<gene>
    <name evidence="14" type="ORF">PSFLO_03066</name>
</gene>
<keyword evidence="7" id="KW-0479">Metal-binding</keyword>
<evidence type="ECO:0000313" key="15">
    <source>
        <dbReference type="Proteomes" id="UP000323386"/>
    </source>
</evidence>
<protein>
    <recommendedName>
        <fullName evidence="3">Small RNA 2'-O-methyltransferase</fullName>
        <ecNumber evidence="11">2.1.1.386</ecNumber>
    </recommendedName>
</protein>
<organism evidence="14 15">
    <name type="scientific">Pseudozyma flocculosa</name>
    <dbReference type="NCBI Taxonomy" id="84751"/>
    <lineage>
        <taxon>Eukaryota</taxon>
        <taxon>Fungi</taxon>
        <taxon>Dikarya</taxon>
        <taxon>Basidiomycota</taxon>
        <taxon>Ustilaginomycotina</taxon>
        <taxon>Ustilaginomycetes</taxon>
        <taxon>Ustilaginales</taxon>
        <taxon>Ustilaginaceae</taxon>
        <taxon>Pseudozyma</taxon>
    </lineage>
</organism>
<dbReference type="AlphaFoldDB" id="A0A5C3F2P5"/>
<evidence type="ECO:0000313" key="14">
    <source>
        <dbReference type="EMBL" id="SPO37591.1"/>
    </source>
</evidence>
<dbReference type="PANTHER" id="PTHR21404">
    <property type="entry name" value="HEN1"/>
    <property type="match status" value="1"/>
</dbReference>
<dbReference type="Gene3D" id="3.40.50.150">
    <property type="entry name" value="Vaccinia Virus protein VP39"/>
    <property type="match status" value="1"/>
</dbReference>
<evidence type="ECO:0000256" key="13">
    <source>
        <dbReference type="SAM" id="MobiDB-lite"/>
    </source>
</evidence>
<dbReference type="OrthoDB" id="2154311at2759"/>
<dbReference type="GO" id="GO:0046872">
    <property type="term" value="F:metal ion binding"/>
    <property type="evidence" value="ECO:0007669"/>
    <property type="project" value="UniProtKB-KW"/>
</dbReference>
<feature type="compositionally biased region" description="Acidic residues" evidence="13">
    <location>
        <begin position="345"/>
        <end position="359"/>
    </location>
</feature>
<keyword evidence="6" id="KW-0949">S-adenosyl-L-methionine</keyword>
<dbReference type="GO" id="GO:0001510">
    <property type="term" value="P:RNA methylation"/>
    <property type="evidence" value="ECO:0007669"/>
    <property type="project" value="InterPro"/>
</dbReference>
<dbReference type="EMBL" id="OOIP01000007">
    <property type="protein sequence ID" value="SPO37591.1"/>
    <property type="molecule type" value="Genomic_DNA"/>
</dbReference>
<proteinExistence type="inferred from homology"/>
<sequence length="665" mass="73184">MPAKLYFDPSLWLQRQAWVLTKLRQEKVDSVVDLGCANGTLLSALMQPAFQVDSFPAQRFPGIDSDANEGGAAKLLPPRHWTRAHADINLSRLAGLDVDAEALRNARSALSVHGQAIAETRPRWRSLEVKLFEGPFESYNESLSGYEAFVATEVIEHLDEPALEQFGPVVLGRYRPRILLVTTPNYCFNAHFGGDLSTRPGFPDPSGRTNRVFRHDDHKFEWTPDEFRQWCEATAEAHGYDVEVGGVGQGIHRRSPGESSSNGGARTRRPRTGDDEDATLRYASQTAIFRRRSASPRSQNGEASEGPAPDTEYFSINSSLGQAGSSVPAVSVPPMRDQHCGETSRDEDDDDGGDDDDDEPRGRRARSRRPENLPFLSSPSPAAALVPQVALETLSRVPVPATPFAQDTFASAALAHRLLWDEFYPCWPSSGFGGAVDAFGRLSRSPPKGLLRDARQQATEVRSTDEILAAVVEKQRQLFIAAQWSDYDEGGAKLSGQAPRWEAKAKLLDVWYDDQVRGSCAGRIGVLLDALRLSAAQADALSQGTAKLSLSGLGHGERPVQVRREETIVGVSNSGEWELRIVTDHRELAEPEAANEQRGTNDNGNGRAAAEDAAADFDSELWLVHTRHDTVKLWHDKVQEAKRWIPQSYAKPWKSKASVPPASWD</sequence>
<dbReference type="GO" id="GO:0003723">
    <property type="term" value="F:RNA binding"/>
    <property type="evidence" value="ECO:0007669"/>
    <property type="project" value="UniProtKB-KW"/>
</dbReference>
<keyword evidence="10" id="KW-0943">RNA-mediated gene silencing</keyword>
<dbReference type="SUPFAM" id="SSF53335">
    <property type="entry name" value="S-adenosyl-L-methionine-dependent methyltransferases"/>
    <property type="match status" value="1"/>
</dbReference>
<keyword evidence="9" id="KW-0694">RNA-binding</keyword>
<keyword evidence="5" id="KW-0808">Transferase</keyword>
<keyword evidence="4" id="KW-0489">Methyltransferase</keyword>
<dbReference type="InterPro" id="IPR029063">
    <property type="entry name" value="SAM-dependent_MTases_sf"/>
</dbReference>
<comment type="cofactor">
    <cofactor evidence="1">
        <name>Mg(2+)</name>
        <dbReference type="ChEBI" id="CHEBI:18420"/>
    </cofactor>
</comment>
<evidence type="ECO:0000256" key="2">
    <source>
        <dbReference type="ARBA" id="ARBA00009026"/>
    </source>
</evidence>
<dbReference type="EC" id="2.1.1.386" evidence="11"/>
<dbReference type="InterPro" id="IPR026610">
    <property type="entry name" value="Hen1"/>
</dbReference>
<feature type="compositionally biased region" description="Polar residues" evidence="13">
    <location>
        <begin position="314"/>
        <end position="325"/>
    </location>
</feature>
<evidence type="ECO:0000256" key="4">
    <source>
        <dbReference type="ARBA" id="ARBA00022603"/>
    </source>
</evidence>
<dbReference type="GO" id="GO:0090486">
    <property type="term" value="F:small RNA 2'-O-methyltransferase activity"/>
    <property type="evidence" value="ECO:0007669"/>
    <property type="project" value="UniProtKB-EC"/>
</dbReference>
<comment type="similarity">
    <text evidence="2">Belongs to the methyltransferase superfamily. HEN1 family.</text>
</comment>
<dbReference type="Proteomes" id="UP000323386">
    <property type="component" value="Unassembled WGS sequence"/>
</dbReference>
<name>A0A5C3F2P5_9BASI</name>
<evidence type="ECO:0000256" key="9">
    <source>
        <dbReference type="ARBA" id="ARBA00022884"/>
    </source>
</evidence>
<evidence type="ECO:0000256" key="6">
    <source>
        <dbReference type="ARBA" id="ARBA00022691"/>
    </source>
</evidence>
<comment type="catalytic activity">
    <reaction evidence="12">
        <text>small RNA 3'-end nucleotide + S-adenosyl-L-methionine = small RNA 3'-end 2'-O-methylnucleotide + S-adenosyl-L-homocysteine + H(+)</text>
        <dbReference type="Rhea" id="RHEA:37887"/>
        <dbReference type="Rhea" id="RHEA-COMP:10415"/>
        <dbReference type="Rhea" id="RHEA-COMP:10416"/>
        <dbReference type="ChEBI" id="CHEBI:15378"/>
        <dbReference type="ChEBI" id="CHEBI:57856"/>
        <dbReference type="ChEBI" id="CHEBI:59789"/>
        <dbReference type="ChEBI" id="CHEBI:74896"/>
        <dbReference type="ChEBI" id="CHEBI:74898"/>
        <dbReference type="EC" id="2.1.1.386"/>
    </reaction>
</comment>
<evidence type="ECO:0000256" key="12">
    <source>
        <dbReference type="ARBA" id="ARBA00048418"/>
    </source>
</evidence>
<evidence type="ECO:0000256" key="10">
    <source>
        <dbReference type="ARBA" id="ARBA00023158"/>
    </source>
</evidence>
<feature type="region of interest" description="Disordered" evidence="13">
    <location>
        <begin position="588"/>
        <end position="611"/>
    </location>
</feature>
<dbReference type="GO" id="GO:0005737">
    <property type="term" value="C:cytoplasm"/>
    <property type="evidence" value="ECO:0007669"/>
    <property type="project" value="TreeGrafter"/>
</dbReference>
<dbReference type="GO" id="GO:0030422">
    <property type="term" value="P:siRNA processing"/>
    <property type="evidence" value="ECO:0007669"/>
    <property type="project" value="TreeGrafter"/>
</dbReference>
<evidence type="ECO:0000256" key="11">
    <source>
        <dbReference type="ARBA" id="ARBA00035025"/>
    </source>
</evidence>
<evidence type="ECO:0000256" key="5">
    <source>
        <dbReference type="ARBA" id="ARBA00022679"/>
    </source>
</evidence>
<reference evidence="14 15" key="1">
    <citation type="submission" date="2018-03" db="EMBL/GenBank/DDBJ databases">
        <authorList>
            <person name="Guldener U."/>
        </authorList>
    </citation>
    <scope>NUCLEOTIDE SEQUENCE [LARGE SCALE GENOMIC DNA]</scope>
    <source>
        <strain evidence="14 15">DAOM196992</strain>
    </source>
</reference>
<evidence type="ECO:0000256" key="3">
    <source>
        <dbReference type="ARBA" id="ARBA00021330"/>
    </source>
</evidence>
<keyword evidence="15" id="KW-1185">Reference proteome</keyword>
<accession>A0A5C3F2P5</accession>
<feature type="region of interest" description="Disordered" evidence="13">
    <location>
        <begin position="246"/>
        <end position="380"/>
    </location>
</feature>
<evidence type="ECO:0000256" key="1">
    <source>
        <dbReference type="ARBA" id="ARBA00001946"/>
    </source>
</evidence>
<dbReference type="GO" id="GO:0005634">
    <property type="term" value="C:nucleus"/>
    <property type="evidence" value="ECO:0007669"/>
    <property type="project" value="TreeGrafter"/>
</dbReference>
<evidence type="ECO:0000256" key="7">
    <source>
        <dbReference type="ARBA" id="ARBA00022723"/>
    </source>
</evidence>
<keyword evidence="8" id="KW-0460">Magnesium</keyword>